<dbReference type="PANTHER" id="PTHR30273">
    <property type="entry name" value="PERIPLASMIC SIGNAL SENSOR AND SIGMA FACTOR ACTIVATOR FECR-RELATED"/>
    <property type="match status" value="1"/>
</dbReference>
<dbReference type="Gene3D" id="2.60.120.1440">
    <property type="match status" value="1"/>
</dbReference>
<gene>
    <name evidence="4" type="ordered locus">PA14_37420</name>
</gene>
<dbReference type="BioCyc" id="PAER208963:G1G74-3148-MONOMER"/>
<feature type="domain" description="FecR N-terminal" evidence="3">
    <location>
        <begin position="12"/>
        <end position="51"/>
    </location>
</feature>
<dbReference type="EMBL" id="CP000438">
    <property type="protein sequence ID" value="ABJ11277.1"/>
    <property type="molecule type" value="Genomic_DNA"/>
</dbReference>
<feature type="transmembrane region" description="Helical" evidence="1">
    <location>
        <begin position="84"/>
        <end position="101"/>
    </location>
</feature>
<dbReference type="InterPro" id="IPR012373">
    <property type="entry name" value="Ferrdict_sens_TM"/>
</dbReference>
<dbReference type="RefSeq" id="WP_003139611.1">
    <property type="nucleotide sequence ID" value="NC_008463.1"/>
</dbReference>
<sequence>MSEKPERQRIVEEAIEWMVRLQSGDFSAAEGDALERWKALSSEHAEVFRQLLGSLAPLQDSPWRGQPSATVLRALEQPSSRRRFVGGALGLFVLLAGGAGLERWVQAGMGLPGELATGTGERRDWLLADGSRLRLNARSKARPLLDGAQRRLELRRGALRLEVKEDPRGAFALDCAAGRVDCASGSLLLAEERGAIRLVTLRGSARLTTGEGRQLAVAARRSLLFDAGGLLEQGPMQAGEDAWASGWLEVHDRSLAWVAEAFRPYLPGILQLDAEIAGNRVSGLFPLDDMHTSLDMLGRSLPIRVLRYSDYWISLRPA</sequence>
<dbReference type="PIRSF" id="PIRSF018266">
    <property type="entry name" value="FecR"/>
    <property type="match status" value="1"/>
</dbReference>
<dbReference type="GO" id="GO:0016989">
    <property type="term" value="F:sigma factor antagonist activity"/>
    <property type="evidence" value="ECO:0007669"/>
    <property type="project" value="TreeGrafter"/>
</dbReference>
<dbReference type="Pfam" id="PF16220">
    <property type="entry name" value="DUF4880"/>
    <property type="match status" value="1"/>
</dbReference>
<name>A0A0H2ZAI0_PSEAB</name>
<accession>A0A0H2ZAI0</accession>
<evidence type="ECO:0000313" key="4">
    <source>
        <dbReference type="EMBL" id="ABJ11277.1"/>
    </source>
</evidence>
<evidence type="ECO:0000313" key="5">
    <source>
        <dbReference type="Proteomes" id="UP000000653"/>
    </source>
</evidence>
<dbReference type="KEGG" id="pau:PA14_37420"/>
<dbReference type="Pfam" id="PF04773">
    <property type="entry name" value="FecR"/>
    <property type="match status" value="1"/>
</dbReference>
<dbReference type="HOGENOM" id="CLU_050192_0_0_6"/>
<keyword evidence="1" id="KW-0472">Membrane</keyword>
<keyword evidence="1 4" id="KW-0812">Transmembrane</keyword>
<organism evidence="4 5">
    <name type="scientific">Pseudomonas aeruginosa (strain UCBPP-PA14)</name>
    <dbReference type="NCBI Taxonomy" id="208963"/>
    <lineage>
        <taxon>Bacteria</taxon>
        <taxon>Pseudomonadati</taxon>
        <taxon>Pseudomonadota</taxon>
        <taxon>Gammaproteobacteria</taxon>
        <taxon>Pseudomonadales</taxon>
        <taxon>Pseudomonadaceae</taxon>
        <taxon>Pseudomonas</taxon>
    </lineage>
</organism>
<dbReference type="PANTHER" id="PTHR30273:SF2">
    <property type="entry name" value="PROTEIN FECR"/>
    <property type="match status" value="1"/>
</dbReference>
<dbReference type="Proteomes" id="UP000000653">
    <property type="component" value="Chromosome"/>
</dbReference>
<evidence type="ECO:0000259" key="2">
    <source>
        <dbReference type="Pfam" id="PF04773"/>
    </source>
</evidence>
<dbReference type="AlphaFoldDB" id="A0A0H2ZAI0"/>
<dbReference type="InterPro" id="IPR032623">
    <property type="entry name" value="FecR_N"/>
</dbReference>
<feature type="domain" description="FecR protein" evidence="2">
    <location>
        <begin position="115"/>
        <end position="205"/>
    </location>
</feature>
<reference evidence="4 5" key="1">
    <citation type="journal article" date="2006" name="Genome Biol.">
        <title>Genomic analysis reveals that Pseudomonas aeruginosa virulence is combinatorial.</title>
        <authorList>
            <person name="Lee D.G."/>
            <person name="Urbach J.M."/>
            <person name="Wu G."/>
            <person name="Liberati N.T."/>
            <person name="Feinbaum R.L."/>
            <person name="Miyata S."/>
            <person name="Diggins L.T."/>
            <person name="He J."/>
            <person name="Saucier M."/>
            <person name="Deziel E."/>
            <person name="Friedman L."/>
            <person name="Li L."/>
            <person name="Grills G."/>
            <person name="Montgomery K."/>
            <person name="Kucherlapati R."/>
            <person name="Rahme L.G."/>
            <person name="Ausubel F.M."/>
        </authorList>
    </citation>
    <scope>NUCLEOTIDE SEQUENCE [LARGE SCALE GENOMIC DNA]</scope>
    <source>
        <strain evidence="4 5">UCBPP-PA14</strain>
    </source>
</reference>
<dbReference type="InterPro" id="IPR006860">
    <property type="entry name" value="FecR"/>
</dbReference>
<evidence type="ECO:0000256" key="1">
    <source>
        <dbReference type="SAM" id="Phobius"/>
    </source>
</evidence>
<keyword evidence="1" id="KW-1133">Transmembrane helix</keyword>
<evidence type="ECO:0000259" key="3">
    <source>
        <dbReference type="Pfam" id="PF16220"/>
    </source>
</evidence>
<proteinExistence type="predicted"/>
<protein>
    <submittedName>
        <fullName evidence="4">Putative transmembrane sensor protein</fullName>
    </submittedName>
</protein>